<proteinExistence type="predicted"/>
<organism evidence="2 3">
    <name type="scientific">Xylaria grammica</name>
    <dbReference type="NCBI Taxonomy" id="363999"/>
    <lineage>
        <taxon>Eukaryota</taxon>
        <taxon>Fungi</taxon>
        <taxon>Dikarya</taxon>
        <taxon>Ascomycota</taxon>
        <taxon>Pezizomycotina</taxon>
        <taxon>Sordariomycetes</taxon>
        <taxon>Xylariomycetidae</taxon>
        <taxon>Xylariales</taxon>
        <taxon>Xylariaceae</taxon>
        <taxon>Xylaria</taxon>
    </lineage>
</organism>
<gene>
    <name evidence="2" type="ORF">EKO27_g2496</name>
</gene>
<dbReference type="EMBL" id="RYZI01000046">
    <property type="protein sequence ID" value="RWA12606.1"/>
    <property type="molecule type" value="Genomic_DNA"/>
</dbReference>
<protein>
    <submittedName>
        <fullName evidence="2">Uncharacterized protein</fullName>
    </submittedName>
</protein>
<sequence length="493" mass="54734">MAEPLSIITSTVIIVEIIHKSISIFNAVRSAHDTLGDPKFIAAQADLFLEQSRLALWTQYVQGQPGGWEAVSAHMNPDQVKALDDFQKQAEFLLGKAESLFDRGDPREKNGTRRIRASIFWATRGEDLTTVLNAIHKVNNALEKIIEPPPGYYGSLPTPSGSQGRPARQVAPPSTTENRREENVEPADDQEDAVASQPRFRIIHHLFRHSVMALDKIENYDQQKPIIFSSTKLRRWGEVLDEPPVLDTLLSLEAGGELVYAELKQMIITVFVDIILIEESILTELVEDRSRPDLGQTLLELVASLAAGDVIGIAVNKAAPIYEYSDGGELIAKGLVDLNQCINDLYQLLPTIRMIRRGAQLEATKKTQTPTQSTGVTEQLIQIVQDIVQSNGNAQSDEPVESSKAGPWQKELERLREYSQSQAGKLRGADRAIANAILRKFIQDHEKKKGKQTEPTETDVGDGINKEEYTKLRERVSEMIGNLPRPGSHSAEG</sequence>
<feature type="compositionally biased region" description="Basic and acidic residues" evidence="1">
    <location>
        <begin position="443"/>
        <end position="454"/>
    </location>
</feature>
<accession>A0A439DE17</accession>
<comment type="caution">
    <text evidence="2">The sequence shown here is derived from an EMBL/GenBank/DDBJ whole genome shotgun (WGS) entry which is preliminary data.</text>
</comment>
<evidence type="ECO:0000256" key="1">
    <source>
        <dbReference type="SAM" id="MobiDB-lite"/>
    </source>
</evidence>
<reference evidence="2 3" key="1">
    <citation type="submission" date="2018-12" db="EMBL/GenBank/DDBJ databases">
        <title>Draft genome sequence of Xylaria grammica IHI A82.</title>
        <authorList>
            <person name="Buettner E."/>
            <person name="Kellner H."/>
        </authorList>
    </citation>
    <scope>NUCLEOTIDE SEQUENCE [LARGE SCALE GENOMIC DNA]</scope>
    <source>
        <strain evidence="2 3">IHI A82</strain>
    </source>
</reference>
<evidence type="ECO:0000313" key="2">
    <source>
        <dbReference type="EMBL" id="RWA12606.1"/>
    </source>
</evidence>
<keyword evidence="3" id="KW-1185">Reference proteome</keyword>
<dbReference type="Proteomes" id="UP000286045">
    <property type="component" value="Unassembled WGS sequence"/>
</dbReference>
<feature type="region of interest" description="Disordered" evidence="1">
    <location>
        <begin position="152"/>
        <end position="194"/>
    </location>
</feature>
<feature type="region of interest" description="Disordered" evidence="1">
    <location>
        <begin position="443"/>
        <end position="468"/>
    </location>
</feature>
<evidence type="ECO:0000313" key="3">
    <source>
        <dbReference type="Proteomes" id="UP000286045"/>
    </source>
</evidence>
<name>A0A439DE17_9PEZI</name>
<dbReference type="AlphaFoldDB" id="A0A439DE17"/>